<evidence type="ECO:0000313" key="6">
    <source>
        <dbReference type="EMBL" id="MBE9236147.1"/>
    </source>
</evidence>
<organism evidence="6 7">
    <name type="scientific">Sphaerospermopsis aphanizomenoides LEGE 00250</name>
    <dbReference type="NCBI Taxonomy" id="2777972"/>
    <lineage>
        <taxon>Bacteria</taxon>
        <taxon>Bacillati</taxon>
        <taxon>Cyanobacteriota</taxon>
        <taxon>Cyanophyceae</taxon>
        <taxon>Nostocales</taxon>
        <taxon>Aphanizomenonaceae</taxon>
        <taxon>Sphaerospermopsis</taxon>
        <taxon>Sphaerospermopsis aphanizomenoides</taxon>
    </lineage>
</organism>
<sequence length="264" mass="29390">MNLHSLVIELGAASEKPIPATLNRAIHSQFMAWLSLGNPHIAKSVHDSQESPFSLSGLIGYRRLHGTRLGDNFIIRISLLDDNLIDPLLQGIELSQNQSLYLGNFPFVIRGISTFPGSHSLVNVSDYCILANTNDFNSEIVLNFVSPTSFKQHQNIQPFPLPELVFNSLLRRWNHFAPSDLQFSEVKWQGLVSAFNLKTHALKMEAGAEIGSVGWVKYRFLDSEQARIATILSHFAVFSGVGRKTTMGMGQINSKVKSQKSKLN</sequence>
<evidence type="ECO:0000313" key="7">
    <source>
        <dbReference type="Proteomes" id="UP000606776"/>
    </source>
</evidence>
<dbReference type="Gene3D" id="3.30.70.1900">
    <property type="match status" value="1"/>
</dbReference>
<keyword evidence="1" id="KW-0540">Nuclease</keyword>
<dbReference type="Pfam" id="PF10040">
    <property type="entry name" value="CRISPR_Cas6"/>
    <property type="match status" value="1"/>
</dbReference>
<dbReference type="Proteomes" id="UP000606776">
    <property type="component" value="Unassembled WGS sequence"/>
</dbReference>
<evidence type="ECO:0000256" key="1">
    <source>
        <dbReference type="ARBA" id="ARBA00022722"/>
    </source>
</evidence>
<evidence type="ECO:0000256" key="4">
    <source>
        <dbReference type="ARBA" id="ARBA00023118"/>
    </source>
</evidence>
<dbReference type="CDD" id="cd21141">
    <property type="entry name" value="Cas6_III-like"/>
    <property type="match status" value="1"/>
</dbReference>
<reference evidence="6 7" key="1">
    <citation type="submission" date="2020-10" db="EMBL/GenBank/DDBJ databases">
        <authorList>
            <person name="Castelo-Branco R."/>
            <person name="Eusebio N."/>
            <person name="Adriana R."/>
            <person name="Vieira A."/>
            <person name="Brugerolle De Fraissinette N."/>
            <person name="Rezende De Castro R."/>
            <person name="Schneider M.P."/>
            <person name="Vasconcelos V."/>
            <person name="Leao P.N."/>
        </authorList>
    </citation>
    <scope>NUCLEOTIDE SEQUENCE [LARGE SCALE GENOMIC DNA]</scope>
    <source>
        <strain evidence="6 7">LEGE 00250</strain>
    </source>
</reference>
<keyword evidence="7" id="KW-1185">Reference proteome</keyword>
<keyword evidence="4" id="KW-0051">Antiviral defense</keyword>
<dbReference type="Gene3D" id="3.30.70.1890">
    <property type="match status" value="1"/>
</dbReference>
<evidence type="ECO:0000256" key="2">
    <source>
        <dbReference type="ARBA" id="ARBA00022759"/>
    </source>
</evidence>
<evidence type="ECO:0000256" key="3">
    <source>
        <dbReference type="ARBA" id="ARBA00022801"/>
    </source>
</evidence>
<dbReference type="InterPro" id="IPR045747">
    <property type="entry name" value="CRISPR-assoc_prot_Cas6_N_sf"/>
</dbReference>
<accession>A0ABR9VEL3</accession>
<dbReference type="EMBL" id="JADEWB010000036">
    <property type="protein sequence ID" value="MBE9236147.1"/>
    <property type="molecule type" value="Genomic_DNA"/>
</dbReference>
<protein>
    <submittedName>
        <fullName evidence="6">CRISPR-associated endoribonuclease Cas6</fullName>
    </submittedName>
</protein>
<proteinExistence type="predicted"/>
<feature type="domain" description="CRISPR-associated protein Cas6 C-terminal" evidence="5">
    <location>
        <begin position="142"/>
        <end position="252"/>
    </location>
</feature>
<dbReference type="InterPro" id="IPR010156">
    <property type="entry name" value="CRISPR-assoc_prot_Cas6"/>
</dbReference>
<name>A0ABR9VEL3_9CYAN</name>
<keyword evidence="3" id="KW-0378">Hydrolase</keyword>
<dbReference type="InterPro" id="IPR019267">
    <property type="entry name" value="CRISPR-assoc_Cas6_C"/>
</dbReference>
<gene>
    <name evidence="6" type="primary">cas6</name>
    <name evidence="6" type="ORF">IQ227_08910</name>
</gene>
<dbReference type="RefSeq" id="WP_193942514.1">
    <property type="nucleotide sequence ID" value="NZ_JADEWB010000036.1"/>
</dbReference>
<keyword evidence="2" id="KW-0255">Endonuclease</keyword>
<evidence type="ECO:0000259" key="5">
    <source>
        <dbReference type="Pfam" id="PF10040"/>
    </source>
</evidence>
<dbReference type="NCBIfam" id="TIGR01877">
    <property type="entry name" value="cas_cas6"/>
    <property type="match status" value="1"/>
</dbReference>
<comment type="caution">
    <text evidence="6">The sequence shown here is derived from an EMBL/GenBank/DDBJ whole genome shotgun (WGS) entry which is preliminary data.</text>
</comment>